<sequence length="93" mass="10326">MLNYLALEALEAVIRLGSFEKAAEALNVTASAVSQRVIKLEKHVSSLLIVRGTPCRPTDEGALLIQHLEKVRFMERELVKHAPELSRLIHAGK</sequence>
<evidence type="ECO:0000256" key="2">
    <source>
        <dbReference type="ARBA" id="ARBA00023015"/>
    </source>
</evidence>
<dbReference type="InterPro" id="IPR036390">
    <property type="entry name" value="WH_DNA-bd_sf"/>
</dbReference>
<keyword evidence="2" id="KW-0805">Transcription regulation</keyword>
<gene>
    <name evidence="6" type="ORF">GB928_007290</name>
</gene>
<feature type="domain" description="HTH lysR-type" evidence="5">
    <location>
        <begin position="2"/>
        <end position="58"/>
    </location>
</feature>
<name>A0ABT8XBK1_9HYPH</name>
<keyword evidence="3" id="KW-0238">DNA-binding</keyword>
<dbReference type="InterPro" id="IPR000847">
    <property type="entry name" value="LysR_HTH_N"/>
</dbReference>
<organism evidence="6 7">
    <name type="scientific">Shinella curvata</name>
    <dbReference type="NCBI Taxonomy" id="1817964"/>
    <lineage>
        <taxon>Bacteria</taxon>
        <taxon>Pseudomonadati</taxon>
        <taxon>Pseudomonadota</taxon>
        <taxon>Alphaproteobacteria</taxon>
        <taxon>Hyphomicrobiales</taxon>
        <taxon>Rhizobiaceae</taxon>
        <taxon>Shinella</taxon>
    </lineage>
</organism>
<accession>A0ABT8XBK1</accession>
<keyword evidence="7" id="KW-1185">Reference proteome</keyword>
<dbReference type="Proteomes" id="UP001177080">
    <property type="component" value="Unassembled WGS sequence"/>
</dbReference>
<reference evidence="6" key="1">
    <citation type="submission" date="2022-04" db="EMBL/GenBank/DDBJ databases">
        <title>Shinella lacus sp. nov., a novel member of the genus Shinella from water.</title>
        <authorList>
            <person name="Deng Y."/>
        </authorList>
    </citation>
    <scope>NUCLEOTIDE SEQUENCE</scope>
    <source>
        <strain evidence="6">JCM 31239</strain>
    </source>
</reference>
<comment type="caution">
    <text evidence="6">The sequence shown here is derived from an EMBL/GenBank/DDBJ whole genome shotgun (WGS) entry which is preliminary data.</text>
</comment>
<evidence type="ECO:0000256" key="3">
    <source>
        <dbReference type="ARBA" id="ARBA00023125"/>
    </source>
</evidence>
<evidence type="ECO:0000259" key="5">
    <source>
        <dbReference type="PROSITE" id="PS50931"/>
    </source>
</evidence>
<proteinExistence type="inferred from homology"/>
<dbReference type="Gene3D" id="1.10.10.10">
    <property type="entry name" value="Winged helix-like DNA-binding domain superfamily/Winged helix DNA-binding domain"/>
    <property type="match status" value="1"/>
</dbReference>
<dbReference type="PANTHER" id="PTHR30579">
    <property type="entry name" value="TRANSCRIPTIONAL REGULATOR"/>
    <property type="match status" value="1"/>
</dbReference>
<keyword evidence="4" id="KW-0804">Transcription</keyword>
<dbReference type="EMBL" id="WHSC02000002">
    <property type="protein sequence ID" value="MDO6120983.1"/>
    <property type="molecule type" value="Genomic_DNA"/>
</dbReference>
<dbReference type="PANTHER" id="PTHR30579:SF2">
    <property type="entry name" value="HTH-TYPE TRANSCRIPTIONAL REGULATOR ARGP"/>
    <property type="match status" value="1"/>
</dbReference>
<dbReference type="PROSITE" id="PS50931">
    <property type="entry name" value="HTH_LYSR"/>
    <property type="match status" value="1"/>
</dbReference>
<dbReference type="Pfam" id="PF00126">
    <property type="entry name" value="HTH_1"/>
    <property type="match status" value="1"/>
</dbReference>
<protein>
    <submittedName>
        <fullName evidence="6">LysR family transcriptional regulator</fullName>
    </submittedName>
</protein>
<evidence type="ECO:0000256" key="1">
    <source>
        <dbReference type="ARBA" id="ARBA00009437"/>
    </source>
</evidence>
<dbReference type="SUPFAM" id="SSF46785">
    <property type="entry name" value="Winged helix' DNA-binding domain"/>
    <property type="match status" value="1"/>
</dbReference>
<evidence type="ECO:0000256" key="4">
    <source>
        <dbReference type="ARBA" id="ARBA00023163"/>
    </source>
</evidence>
<comment type="similarity">
    <text evidence="1">Belongs to the LysR transcriptional regulatory family.</text>
</comment>
<dbReference type="InterPro" id="IPR036388">
    <property type="entry name" value="WH-like_DNA-bd_sf"/>
</dbReference>
<dbReference type="InterPro" id="IPR050176">
    <property type="entry name" value="LTTR"/>
</dbReference>
<evidence type="ECO:0000313" key="6">
    <source>
        <dbReference type="EMBL" id="MDO6120983.1"/>
    </source>
</evidence>
<evidence type="ECO:0000313" key="7">
    <source>
        <dbReference type="Proteomes" id="UP001177080"/>
    </source>
</evidence>
<dbReference type="RefSeq" id="WP_244761590.1">
    <property type="nucleotide sequence ID" value="NZ_JALJCJ010000004.1"/>
</dbReference>